<accession>A0A161KDP7</accession>
<name>A0A161KDP7_9ZZZZ</name>
<dbReference type="Gene3D" id="3.60.110.10">
    <property type="entry name" value="Carbon-nitrogen hydrolase"/>
    <property type="match status" value="1"/>
</dbReference>
<dbReference type="GO" id="GO:0016811">
    <property type="term" value="F:hydrolase activity, acting on carbon-nitrogen (but not peptide) bonds, in linear amides"/>
    <property type="evidence" value="ECO:0007669"/>
    <property type="project" value="InterPro"/>
</dbReference>
<dbReference type="PANTHER" id="PTHR23088:SF27">
    <property type="entry name" value="DEAMINATED GLUTATHIONE AMIDASE"/>
    <property type="match status" value="1"/>
</dbReference>
<dbReference type="EMBL" id="CZQC01000031">
    <property type="protein sequence ID" value="CUS40972.1"/>
    <property type="molecule type" value="Genomic_DNA"/>
</dbReference>
<dbReference type="AlphaFoldDB" id="A0A161KDP7"/>
<dbReference type="InterPro" id="IPR045254">
    <property type="entry name" value="Nit1/2_C-N_Hydrolase"/>
</dbReference>
<sequence length="262" mass="29140">MNQIAVVQNNAGSDIEANKAQLAILIADAASTGAKVILLPEMCLCMDGSQYHHIAENTEYTAWFAHQAQHYGVWLLVGAIPQLCPDGDPRVRSALLVLNEQGEQVSRYDKIHLFDVNVGDSQGRYAESERFAPGSELLVVDSPAGKIGLAICFDLRFPEHFQALRDLGAEIFVVPAAFTYTTGEVHWQTLLRARAIEQQCYVVAANQCGWHDTKRQTWGHSQIIDPWGKVMTELDHDMGVTSAEIDLQRVQDVREKMPLLRG</sequence>
<dbReference type="PANTHER" id="PTHR23088">
    <property type="entry name" value="NITRILASE-RELATED"/>
    <property type="match status" value="1"/>
</dbReference>
<organism evidence="3">
    <name type="scientific">hydrothermal vent metagenome</name>
    <dbReference type="NCBI Taxonomy" id="652676"/>
    <lineage>
        <taxon>unclassified sequences</taxon>
        <taxon>metagenomes</taxon>
        <taxon>ecological metagenomes</taxon>
    </lineage>
</organism>
<dbReference type="Pfam" id="PF00795">
    <property type="entry name" value="CN_hydrolase"/>
    <property type="match status" value="1"/>
</dbReference>
<reference evidence="3" key="1">
    <citation type="submission" date="2015-10" db="EMBL/GenBank/DDBJ databases">
        <authorList>
            <person name="Gilbert D.G."/>
        </authorList>
    </citation>
    <scope>NUCLEOTIDE SEQUENCE</scope>
</reference>
<dbReference type="CDD" id="cd07572">
    <property type="entry name" value="nit"/>
    <property type="match status" value="1"/>
</dbReference>
<evidence type="ECO:0000313" key="3">
    <source>
        <dbReference type="EMBL" id="CUS40972.1"/>
    </source>
</evidence>
<keyword evidence="1 3" id="KW-0378">Hydrolase</keyword>
<protein>
    <submittedName>
        <fullName evidence="3">FIG003879: Predicted amidohydrolase / Omega amidase (Nit2 homolog)</fullName>
    </submittedName>
</protein>
<dbReference type="InterPro" id="IPR036526">
    <property type="entry name" value="C-N_Hydrolase_sf"/>
</dbReference>
<evidence type="ECO:0000256" key="1">
    <source>
        <dbReference type="ARBA" id="ARBA00022801"/>
    </source>
</evidence>
<feature type="domain" description="CN hydrolase" evidence="2">
    <location>
        <begin position="2"/>
        <end position="247"/>
    </location>
</feature>
<gene>
    <name evidence="3" type="ORF">MGWOODY_Tha1739</name>
</gene>
<dbReference type="PROSITE" id="PS50263">
    <property type="entry name" value="CN_HYDROLASE"/>
    <property type="match status" value="1"/>
</dbReference>
<proteinExistence type="predicted"/>
<dbReference type="InterPro" id="IPR003010">
    <property type="entry name" value="C-N_Hydrolase"/>
</dbReference>
<evidence type="ECO:0000259" key="2">
    <source>
        <dbReference type="PROSITE" id="PS50263"/>
    </source>
</evidence>
<dbReference type="SUPFAM" id="SSF56317">
    <property type="entry name" value="Carbon-nitrogen hydrolase"/>
    <property type="match status" value="1"/>
</dbReference>